<feature type="region of interest" description="Disordered" evidence="1">
    <location>
        <begin position="1"/>
        <end position="21"/>
    </location>
</feature>
<protein>
    <submittedName>
        <fullName evidence="2">Uncharacterized protein</fullName>
    </submittedName>
</protein>
<organism evidence="2 3">
    <name type="scientific">Roseobacter ponti</name>
    <dbReference type="NCBI Taxonomy" id="1891787"/>
    <lineage>
        <taxon>Bacteria</taxon>
        <taxon>Pseudomonadati</taxon>
        <taxon>Pseudomonadota</taxon>
        <taxon>Alphaproteobacteria</taxon>
        <taxon>Rhodobacterales</taxon>
        <taxon>Roseobacteraceae</taxon>
        <taxon>Roseobacter</taxon>
    </lineage>
</organism>
<dbReference type="AlphaFoldDB" id="A0A858SPC3"/>
<evidence type="ECO:0000313" key="3">
    <source>
        <dbReference type="Proteomes" id="UP000503308"/>
    </source>
</evidence>
<dbReference type="Proteomes" id="UP000503308">
    <property type="component" value="Chromosome"/>
</dbReference>
<reference evidence="2 3" key="1">
    <citation type="submission" date="2020-02" db="EMBL/GenBank/DDBJ databases">
        <title>Genome sequence of Roseobacter ponti.</title>
        <authorList>
            <person name="Hollensteiner J."/>
            <person name="Schneider D."/>
            <person name="Poehlein A."/>
            <person name="Daniel R."/>
        </authorList>
    </citation>
    <scope>NUCLEOTIDE SEQUENCE [LARGE SCALE GENOMIC DNA]</scope>
    <source>
        <strain evidence="2 3">DSM 106830</strain>
    </source>
</reference>
<evidence type="ECO:0000313" key="2">
    <source>
        <dbReference type="EMBL" id="QJF50250.1"/>
    </source>
</evidence>
<sequence>MWFKAKQQRAAGSGDQQTGFPDLSGGRIYSCREGFSMAVSDEYERHLRRTRTGPTPRRFIKKPILIDAAPGVTARRFKNLETGHEFLRNGVIACVSTAWKDTTPNNSNAARGIIARTANRLIGMGFCFGKVV</sequence>
<gene>
    <name evidence="2" type="ORF">G3256_03235</name>
</gene>
<name>A0A858SPC3_9RHOB</name>
<evidence type="ECO:0000256" key="1">
    <source>
        <dbReference type="SAM" id="MobiDB-lite"/>
    </source>
</evidence>
<proteinExistence type="predicted"/>
<accession>A0A858SPC3</accession>
<dbReference type="EMBL" id="CP048788">
    <property type="protein sequence ID" value="QJF50250.1"/>
    <property type="molecule type" value="Genomic_DNA"/>
</dbReference>
<dbReference type="KEGG" id="rpon:G3256_03235"/>
<keyword evidence="3" id="KW-1185">Reference proteome</keyword>